<name>A0A6S6PKZ9_ACEAC</name>
<protein>
    <submittedName>
        <fullName evidence="1">Uncharacterized protein</fullName>
    </submittedName>
</protein>
<evidence type="ECO:0000313" key="1">
    <source>
        <dbReference type="EMBL" id="BCI68069.1"/>
    </source>
</evidence>
<dbReference type="RefSeq" id="WP_145995903.1">
    <property type="nucleotide sequence ID" value="NZ_AP023326.1"/>
</dbReference>
<organism evidence="1 2">
    <name type="scientific">Acetobacter aceti</name>
    <dbReference type="NCBI Taxonomy" id="435"/>
    <lineage>
        <taxon>Bacteria</taxon>
        <taxon>Pseudomonadati</taxon>
        <taxon>Pseudomonadota</taxon>
        <taxon>Alphaproteobacteria</taxon>
        <taxon>Acetobacterales</taxon>
        <taxon>Acetobacteraceae</taxon>
        <taxon>Acetobacter</taxon>
        <taxon>Acetobacter subgen. Acetobacter</taxon>
    </lineage>
</organism>
<reference evidence="1 2" key="1">
    <citation type="submission" date="2020-07" db="EMBL/GenBank/DDBJ databases">
        <title>Complete Genome Sequence of an acetic acid bacterium, Acetobacter aceti JCM20276.</title>
        <authorList>
            <person name="Hirose Y."/>
            <person name="Mihara H."/>
        </authorList>
    </citation>
    <scope>NUCLEOTIDE SEQUENCE [LARGE SCALE GENOMIC DNA]</scope>
    <source>
        <strain evidence="1 2">JCM20276</strain>
    </source>
</reference>
<dbReference type="EMBL" id="AP023326">
    <property type="protein sequence ID" value="BCI68069.1"/>
    <property type="molecule type" value="Genomic_DNA"/>
</dbReference>
<evidence type="ECO:0000313" key="2">
    <source>
        <dbReference type="Proteomes" id="UP000515220"/>
    </source>
</evidence>
<accession>A0A6S6PKZ9</accession>
<dbReference type="AlphaFoldDB" id="A0A6S6PKZ9"/>
<dbReference type="Proteomes" id="UP000515220">
    <property type="component" value="Chromosome"/>
</dbReference>
<gene>
    <name evidence="1" type="ORF">AAJCM20276_26930</name>
</gene>
<proteinExistence type="predicted"/>
<sequence>MSENGASKYPIVKIEWEDSGHFPAGWTSLDELPEAAACRCLTVGSMIRETDNCYTVALSVDLARDSYNGIMEIPKGCVTSVTFLSTDEKRPTSRPLRERLRNFLPGVTLTPL</sequence>